<keyword evidence="7" id="KW-0479">Metal-binding</keyword>
<keyword evidence="3 7" id="KW-0862">Zinc</keyword>
<comment type="similarity">
    <text evidence="1">Belongs to the Fur family.</text>
</comment>
<dbReference type="Gene3D" id="3.30.1490.190">
    <property type="match status" value="1"/>
</dbReference>
<gene>
    <name evidence="9" type="ORF">JMM60_14665</name>
    <name evidence="8" type="ORF">NHU_00514</name>
</gene>
<dbReference type="InterPro" id="IPR036390">
    <property type="entry name" value="WH_DNA-bd_sf"/>
</dbReference>
<keyword evidence="11" id="KW-1185">Reference proteome</keyword>
<feature type="binding site" evidence="7">
    <location>
        <position position="154"/>
    </location>
    <ligand>
        <name>Zn(2+)</name>
        <dbReference type="ChEBI" id="CHEBI:29105"/>
    </ligand>
</feature>
<dbReference type="RefSeq" id="WP_060833718.1">
    <property type="nucleotide sequence ID" value="NZ_JAAEAJ010000003.1"/>
</dbReference>
<evidence type="ECO:0000313" key="10">
    <source>
        <dbReference type="Proteomes" id="UP000064912"/>
    </source>
</evidence>
<sequence length="162" mass="17666">MRIDAERVFSAHDHAACRQATLERAEEIVAAEGLRLTPVRRRTLEILLESHQALGAYEVLDRLVASGFARQPPVAYRALDFLVDHGLAHRIRRLNAFAACMRPGEPHRPAFLICDTCHAVAEAPGTAVADAMLAAAGTVGFEIERMSLEAVGRCPACREARA</sequence>
<keyword evidence="2" id="KW-0678">Repressor</keyword>
<evidence type="ECO:0000256" key="5">
    <source>
        <dbReference type="ARBA" id="ARBA00023125"/>
    </source>
</evidence>
<dbReference type="GO" id="GO:0045892">
    <property type="term" value="P:negative regulation of DNA-templated transcription"/>
    <property type="evidence" value="ECO:0007669"/>
    <property type="project" value="TreeGrafter"/>
</dbReference>
<name>A0A0D6AXQ9_RHOSU</name>
<evidence type="ECO:0000313" key="9">
    <source>
        <dbReference type="EMBL" id="MBL3610019.1"/>
    </source>
</evidence>
<dbReference type="GO" id="GO:0005829">
    <property type="term" value="C:cytosol"/>
    <property type="evidence" value="ECO:0007669"/>
    <property type="project" value="TreeGrafter"/>
</dbReference>
<evidence type="ECO:0000313" key="8">
    <source>
        <dbReference type="EMBL" id="BAQ67683.1"/>
    </source>
</evidence>
<proteinExistence type="inferred from homology"/>
<evidence type="ECO:0000256" key="1">
    <source>
        <dbReference type="ARBA" id="ARBA00007957"/>
    </source>
</evidence>
<dbReference type="GO" id="GO:0000976">
    <property type="term" value="F:transcription cis-regulatory region binding"/>
    <property type="evidence" value="ECO:0007669"/>
    <property type="project" value="TreeGrafter"/>
</dbReference>
<organism evidence="8 10">
    <name type="scientific">Rhodovulum sulfidophilum</name>
    <name type="common">Rhodobacter sulfidophilus</name>
    <dbReference type="NCBI Taxonomy" id="35806"/>
    <lineage>
        <taxon>Bacteria</taxon>
        <taxon>Pseudomonadati</taxon>
        <taxon>Pseudomonadota</taxon>
        <taxon>Alphaproteobacteria</taxon>
        <taxon>Rhodobacterales</taxon>
        <taxon>Paracoccaceae</taxon>
        <taxon>Rhodovulum</taxon>
    </lineage>
</organism>
<dbReference type="KEGG" id="rsu:NHU_00514"/>
<dbReference type="AlphaFoldDB" id="A0A0D6AXQ9"/>
<dbReference type="InterPro" id="IPR036388">
    <property type="entry name" value="WH-like_DNA-bd_sf"/>
</dbReference>
<dbReference type="GO" id="GO:0003700">
    <property type="term" value="F:DNA-binding transcription factor activity"/>
    <property type="evidence" value="ECO:0007669"/>
    <property type="project" value="InterPro"/>
</dbReference>
<feature type="binding site" evidence="7">
    <location>
        <position position="117"/>
    </location>
    <ligand>
        <name>Zn(2+)</name>
        <dbReference type="ChEBI" id="CHEBI:29105"/>
    </ligand>
</feature>
<dbReference type="PANTHER" id="PTHR33202:SF6">
    <property type="entry name" value="ZINC UPTAKE REGULATION PROTEIN"/>
    <property type="match status" value="1"/>
</dbReference>
<dbReference type="InterPro" id="IPR043135">
    <property type="entry name" value="Fur_C"/>
</dbReference>
<dbReference type="Proteomes" id="UP000604473">
    <property type="component" value="Unassembled WGS sequence"/>
</dbReference>
<dbReference type="EMBL" id="JAESJJ010000021">
    <property type="protein sequence ID" value="MBL3610019.1"/>
    <property type="molecule type" value="Genomic_DNA"/>
</dbReference>
<evidence type="ECO:0000256" key="7">
    <source>
        <dbReference type="PIRSR" id="PIRSR602481-1"/>
    </source>
</evidence>
<feature type="binding site" evidence="7">
    <location>
        <position position="157"/>
    </location>
    <ligand>
        <name>Zn(2+)</name>
        <dbReference type="ChEBI" id="CHEBI:29105"/>
    </ligand>
</feature>
<keyword evidence="5" id="KW-0238">DNA-binding</keyword>
<dbReference type="GO" id="GO:0008270">
    <property type="term" value="F:zinc ion binding"/>
    <property type="evidence" value="ECO:0007669"/>
    <property type="project" value="TreeGrafter"/>
</dbReference>
<dbReference type="OrthoDB" id="9801127at2"/>
<evidence type="ECO:0000256" key="3">
    <source>
        <dbReference type="ARBA" id="ARBA00022833"/>
    </source>
</evidence>
<accession>A0A0D6AXQ9</accession>
<dbReference type="InterPro" id="IPR002481">
    <property type="entry name" value="FUR"/>
</dbReference>
<evidence type="ECO:0000313" key="11">
    <source>
        <dbReference type="Proteomes" id="UP000604473"/>
    </source>
</evidence>
<dbReference type="SUPFAM" id="SSF46785">
    <property type="entry name" value="Winged helix' DNA-binding domain"/>
    <property type="match status" value="1"/>
</dbReference>
<feature type="binding site" evidence="7">
    <location>
        <position position="114"/>
    </location>
    <ligand>
        <name>Zn(2+)</name>
        <dbReference type="ChEBI" id="CHEBI:29105"/>
    </ligand>
</feature>
<evidence type="ECO:0000256" key="4">
    <source>
        <dbReference type="ARBA" id="ARBA00023015"/>
    </source>
</evidence>
<dbReference type="Gene3D" id="1.10.10.10">
    <property type="entry name" value="Winged helix-like DNA-binding domain superfamily/Winged helix DNA-binding domain"/>
    <property type="match status" value="1"/>
</dbReference>
<reference evidence="9 11" key="2">
    <citation type="submission" date="2021-01" db="EMBL/GenBank/DDBJ databases">
        <title>Draft genomes of Rhodovulum sulfidophilum.</title>
        <authorList>
            <person name="Guzman M.S."/>
        </authorList>
    </citation>
    <scope>NUCLEOTIDE SEQUENCE [LARGE SCALE GENOMIC DNA]</scope>
    <source>
        <strain evidence="9 11">AB35</strain>
    </source>
</reference>
<dbReference type="eggNOG" id="COG0735">
    <property type="taxonomic scope" value="Bacteria"/>
</dbReference>
<dbReference type="PATRIC" id="fig|35806.4.peg.524"/>
<dbReference type="Proteomes" id="UP000064912">
    <property type="component" value="Chromosome"/>
</dbReference>
<keyword evidence="6" id="KW-0804">Transcription</keyword>
<dbReference type="PANTHER" id="PTHR33202">
    <property type="entry name" value="ZINC UPTAKE REGULATION PROTEIN"/>
    <property type="match status" value="1"/>
</dbReference>
<comment type="cofactor">
    <cofactor evidence="7">
        <name>Zn(2+)</name>
        <dbReference type="ChEBI" id="CHEBI:29105"/>
    </cofactor>
    <text evidence="7">Binds 1 zinc ion per subunit.</text>
</comment>
<evidence type="ECO:0000256" key="6">
    <source>
        <dbReference type="ARBA" id="ARBA00023163"/>
    </source>
</evidence>
<keyword evidence="4" id="KW-0805">Transcription regulation</keyword>
<protein>
    <submittedName>
        <fullName evidence="8">ABC-type uncharacterized transport systems ATPase components-like protein</fullName>
    </submittedName>
    <submittedName>
        <fullName evidence="9">Transcriptional repressor</fullName>
    </submittedName>
</protein>
<evidence type="ECO:0000256" key="2">
    <source>
        <dbReference type="ARBA" id="ARBA00022491"/>
    </source>
</evidence>
<reference evidence="8 10" key="1">
    <citation type="submission" date="2015-02" db="EMBL/GenBank/DDBJ databases">
        <title>Genome sequene of Rhodovulum sulfidophilum DSM 2351.</title>
        <authorList>
            <person name="Nagao N."/>
        </authorList>
    </citation>
    <scope>NUCLEOTIDE SEQUENCE [LARGE SCALE GENOMIC DNA]</scope>
    <source>
        <strain evidence="8 10">DSM 2351</strain>
    </source>
</reference>
<dbReference type="GO" id="GO:1900376">
    <property type="term" value="P:regulation of secondary metabolite biosynthetic process"/>
    <property type="evidence" value="ECO:0007669"/>
    <property type="project" value="TreeGrafter"/>
</dbReference>
<dbReference type="EMBL" id="AP014800">
    <property type="protein sequence ID" value="BAQ67683.1"/>
    <property type="molecule type" value="Genomic_DNA"/>
</dbReference>